<dbReference type="InterPro" id="IPR050438">
    <property type="entry name" value="LMW_PTPase"/>
</dbReference>
<dbReference type="PANTHER" id="PTHR11717:SF7">
    <property type="entry name" value="LOW MOLECULAR WEIGHT PHOSPHOTYROSINE PROTEIN PHOSPHATASE"/>
    <property type="match status" value="1"/>
</dbReference>
<dbReference type="EC" id="3.1.3.48" evidence="2"/>
<evidence type="ECO:0000256" key="4">
    <source>
        <dbReference type="ARBA" id="ARBA00022912"/>
    </source>
</evidence>
<evidence type="ECO:0000313" key="7">
    <source>
        <dbReference type="Proteomes" id="UP001528823"/>
    </source>
</evidence>
<keyword evidence="3" id="KW-0378">Hydrolase</keyword>
<accession>A0ABT5U9D2</accession>
<evidence type="ECO:0000256" key="2">
    <source>
        <dbReference type="ARBA" id="ARBA00013064"/>
    </source>
</evidence>
<evidence type="ECO:0000259" key="5">
    <source>
        <dbReference type="SMART" id="SM00226"/>
    </source>
</evidence>
<proteinExistence type="inferred from homology"/>
<name>A0ABT5U9D2_9GAMM</name>
<dbReference type="Gene3D" id="3.40.50.2300">
    <property type="match status" value="1"/>
</dbReference>
<dbReference type="CDD" id="cd16343">
    <property type="entry name" value="LMWPTP"/>
    <property type="match status" value="1"/>
</dbReference>
<evidence type="ECO:0000256" key="1">
    <source>
        <dbReference type="ARBA" id="ARBA00011063"/>
    </source>
</evidence>
<keyword evidence="4" id="KW-0904">Protein phosphatase</keyword>
<dbReference type="Proteomes" id="UP001528823">
    <property type="component" value="Unassembled WGS sequence"/>
</dbReference>
<reference evidence="6 7" key="1">
    <citation type="submission" date="2022-11" db="EMBL/GenBank/DDBJ databases">
        <title>Spartinivicinus poritis sp. nov., isolated from scleractinian coral Porites lutea.</title>
        <authorList>
            <person name="Zhang G."/>
            <person name="Cai L."/>
            <person name="Wei Q."/>
        </authorList>
    </citation>
    <scope>NUCLEOTIDE SEQUENCE [LARGE SCALE GENOMIC DNA]</scope>
    <source>
        <strain evidence="6 7">A2-2</strain>
    </source>
</reference>
<dbReference type="RefSeq" id="WP_274688970.1">
    <property type="nucleotide sequence ID" value="NZ_JAPMOU010000012.1"/>
</dbReference>
<dbReference type="InterPro" id="IPR036196">
    <property type="entry name" value="Ptyr_pPase_sf"/>
</dbReference>
<organism evidence="6 7">
    <name type="scientific">Spartinivicinus poritis</name>
    <dbReference type="NCBI Taxonomy" id="2994640"/>
    <lineage>
        <taxon>Bacteria</taxon>
        <taxon>Pseudomonadati</taxon>
        <taxon>Pseudomonadota</taxon>
        <taxon>Gammaproteobacteria</taxon>
        <taxon>Oceanospirillales</taxon>
        <taxon>Zooshikellaceae</taxon>
        <taxon>Spartinivicinus</taxon>
    </lineage>
</organism>
<keyword evidence="7" id="KW-1185">Reference proteome</keyword>
<feature type="domain" description="Phosphotyrosine protein phosphatase I" evidence="5">
    <location>
        <begin position="2"/>
        <end position="151"/>
    </location>
</feature>
<dbReference type="PANTHER" id="PTHR11717">
    <property type="entry name" value="LOW MOLECULAR WEIGHT PROTEIN TYROSINE PHOSPHATASE"/>
    <property type="match status" value="1"/>
</dbReference>
<dbReference type="Pfam" id="PF01451">
    <property type="entry name" value="LMWPc"/>
    <property type="match status" value="1"/>
</dbReference>
<dbReference type="SUPFAM" id="SSF52788">
    <property type="entry name" value="Phosphotyrosine protein phosphatases I"/>
    <property type="match status" value="1"/>
</dbReference>
<comment type="similarity">
    <text evidence="1">Belongs to the low molecular weight phosphotyrosine protein phosphatase family.</text>
</comment>
<dbReference type="InterPro" id="IPR023485">
    <property type="entry name" value="Ptyr_pPase"/>
</dbReference>
<sequence length="158" mass="17440">MISVMFVCLGNICRSPTAHGIFQQMVVDGGLADRIQVASSGTSAYHIGEPPDGRSQQAAKLRGYDLSWIRAQQVTLDDLEAYDYILAMDKSNLSALKQLAPVNHHNKLKLFMSFAQQQSEMEVPDPYYGGANGFAQVLDLVEMAAQGLLQQIKQEHQL</sequence>
<dbReference type="EMBL" id="JAPMOU010000012">
    <property type="protein sequence ID" value="MDE1462616.1"/>
    <property type="molecule type" value="Genomic_DNA"/>
</dbReference>
<protein>
    <recommendedName>
        <fullName evidence="2">protein-tyrosine-phosphatase</fullName>
        <ecNumber evidence="2">3.1.3.48</ecNumber>
    </recommendedName>
</protein>
<dbReference type="PRINTS" id="PR00719">
    <property type="entry name" value="LMWPTPASE"/>
</dbReference>
<dbReference type="SMART" id="SM00226">
    <property type="entry name" value="LMWPc"/>
    <property type="match status" value="1"/>
</dbReference>
<dbReference type="InterPro" id="IPR017867">
    <property type="entry name" value="Tyr_phospatase_low_mol_wt"/>
</dbReference>
<evidence type="ECO:0000256" key="3">
    <source>
        <dbReference type="ARBA" id="ARBA00022801"/>
    </source>
</evidence>
<evidence type="ECO:0000313" key="6">
    <source>
        <dbReference type="EMBL" id="MDE1462616.1"/>
    </source>
</evidence>
<comment type="caution">
    <text evidence="6">The sequence shown here is derived from an EMBL/GenBank/DDBJ whole genome shotgun (WGS) entry which is preliminary data.</text>
</comment>
<gene>
    <name evidence="6" type="ORF">ORQ98_11610</name>
</gene>